<feature type="domain" description="X8" evidence="18">
    <location>
        <begin position="381"/>
        <end position="465"/>
    </location>
</feature>
<evidence type="ECO:0000256" key="11">
    <source>
        <dbReference type="ARBA" id="ARBA00023157"/>
    </source>
</evidence>
<dbReference type="GO" id="GO:0042973">
    <property type="term" value="F:glucan endo-1,3-beta-D-glucosidase activity"/>
    <property type="evidence" value="ECO:0007669"/>
    <property type="project" value="UniProtKB-EC"/>
</dbReference>
<evidence type="ECO:0000256" key="2">
    <source>
        <dbReference type="ARBA" id="ARBA00004609"/>
    </source>
</evidence>
<evidence type="ECO:0000313" key="20">
    <source>
        <dbReference type="Proteomes" id="UP001179952"/>
    </source>
</evidence>
<dbReference type="FunFam" id="3.20.20.80:FF:000008">
    <property type="entry name" value="Glucan endo-1,3-beta-glucosidase 5"/>
    <property type="match status" value="1"/>
</dbReference>
<feature type="transmembrane region" description="Helical" evidence="17">
    <location>
        <begin position="24"/>
        <end position="47"/>
    </location>
</feature>
<evidence type="ECO:0000256" key="5">
    <source>
        <dbReference type="ARBA" id="ARBA00022475"/>
    </source>
</evidence>
<evidence type="ECO:0000256" key="14">
    <source>
        <dbReference type="ARBA" id="ARBA00023295"/>
    </source>
</evidence>
<dbReference type="FunFam" id="1.20.58.1040:FF:000002">
    <property type="entry name" value="Glucan endo-1,3-beta-glucosidase 8"/>
    <property type="match status" value="1"/>
</dbReference>
<feature type="transmembrane region" description="Helical" evidence="17">
    <location>
        <begin position="477"/>
        <end position="497"/>
    </location>
</feature>
<evidence type="ECO:0000256" key="7">
    <source>
        <dbReference type="ARBA" id="ARBA00022729"/>
    </source>
</evidence>
<evidence type="ECO:0000256" key="13">
    <source>
        <dbReference type="ARBA" id="ARBA00023288"/>
    </source>
</evidence>
<accession>A0AAV9AYH2</accession>
<reference evidence="19" key="2">
    <citation type="submission" date="2023-06" db="EMBL/GenBank/DDBJ databases">
        <authorList>
            <person name="Ma L."/>
            <person name="Liu K.-W."/>
            <person name="Li Z."/>
            <person name="Hsiao Y.-Y."/>
            <person name="Qi Y."/>
            <person name="Fu T."/>
            <person name="Tang G."/>
            <person name="Zhang D."/>
            <person name="Sun W.-H."/>
            <person name="Liu D.-K."/>
            <person name="Li Y."/>
            <person name="Chen G.-Z."/>
            <person name="Liu X.-D."/>
            <person name="Liao X.-Y."/>
            <person name="Jiang Y.-T."/>
            <person name="Yu X."/>
            <person name="Hao Y."/>
            <person name="Huang J."/>
            <person name="Zhao X.-W."/>
            <person name="Ke S."/>
            <person name="Chen Y.-Y."/>
            <person name="Wu W.-L."/>
            <person name="Hsu J.-L."/>
            <person name="Lin Y.-F."/>
            <person name="Huang M.-D."/>
            <person name="Li C.-Y."/>
            <person name="Huang L."/>
            <person name="Wang Z.-W."/>
            <person name="Zhao X."/>
            <person name="Zhong W.-Y."/>
            <person name="Peng D.-H."/>
            <person name="Ahmad S."/>
            <person name="Lan S."/>
            <person name="Zhang J.-S."/>
            <person name="Tsai W.-C."/>
            <person name="Van De Peer Y."/>
            <person name="Liu Z.-J."/>
        </authorList>
    </citation>
    <scope>NUCLEOTIDE SEQUENCE</scope>
    <source>
        <strain evidence="19">SCP</strain>
        <tissue evidence="19">Leaves</tissue>
    </source>
</reference>
<dbReference type="InterPro" id="IPR012946">
    <property type="entry name" value="X8"/>
</dbReference>
<keyword evidence="13" id="KW-0449">Lipoprotein</keyword>
<sequence>MGFRRLSMDSAIRDPMSGLRKDGLIGWLYFLAWLSLVVSVSGIGANWGTQTSHPLKPEIVVRMLKDNGFQKVKLFDADDTTLSALEKSGIEVMVGIPNEMLNSLATNMKAAENWVSKNVSTHVSKGVNIKYVAVGNEPFLQTYNGSFLQTTFPALQNVQSALIKAGLSSQVKVTVPLNADVYQSSTGAPSNGDFRTDISDLMLAIVKFLNDNGGPFTVNIYPFISLYNDANFPVDYAFFDGTATPVNDGGTLYYNVFDANYDTLIWALQKNGYGNLPVIIGEIGWPTDGNINANPATAQRFNQGFMTHIMTKKGTPMRQDPIDAYLFSLIDEDEKSIQPGNFERHWGIFNYDGTVKYKLNLGATNSGTLVPAKGVNYLSKRWCVMKANVRLDDPQVGPSVTYACENADCTSLGYGTSCSKLDGRGNLSYAFNSYYQKNDQLDTACQFPHLSEITKTDPSDGTCKFGIMIDSGAYRNWIGGLVVLVVVYAGTFGVLNVL</sequence>
<dbReference type="Gene3D" id="3.20.20.80">
    <property type="entry name" value="Glycosidases"/>
    <property type="match status" value="1"/>
</dbReference>
<comment type="catalytic activity">
    <reaction evidence="1">
        <text>Hydrolysis of (1-&gt;3)-beta-D-glucosidic linkages in (1-&gt;3)-beta-D-glucans.</text>
        <dbReference type="EC" id="3.2.1.39"/>
    </reaction>
</comment>
<protein>
    <recommendedName>
        <fullName evidence="4">glucan endo-1,3-beta-D-glucosidase</fullName>
        <ecNumber evidence="4">3.2.1.39</ecNumber>
    </recommendedName>
</protein>
<keyword evidence="8 16" id="KW-0378">Hydrolase</keyword>
<dbReference type="GO" id="GO:0005886">
    <property type="term" value="C:plasma membrane"/>
    <property type="evidence" value="ECO:0007669"/>
    <property type="project" value="UniProtKB-SubCell"/>
</dbReference>
<gene>
    <name evidence="19" type="ORF">QJS04_geneDACA014026</name>
</gene>
<dbReference type="EC" id="3.2.1.39" evidence="4"/>
<keyword evidence="10 17" id="KW-0472">Membrane</keyword>
<dbReference type="Pfam" id="PF07983">
    <property type="entry name" value="X8"/>
    <property type="match status" value="1"/>
</dbReference>
<keyword evidence="20" id="KW-1185">Reference proteome</keyword>
<evidence type="ECO:0000256" key="12">
    <source>
        <dbReference type="ARBA" id="ARBA00023180"/>
    </source>
</evidence>
<dbReference type="PROSITE" id="PS00587">
    <property type="entry name" value="GLYCOSYL_HYDROL_F17"/>
    <property type="match status" value="1"/>
</dbReference>
<evidence type="ECO:0000256" key="17">
    <source>
        <dbReference type="SAM" id="Phobius"/>
    </source>
</evidence>
<dbReference type="InterPro" id="IPR017853">
    <property type="entry name" value="GH"/>
</dbReference>
<keyword evidence="17" id="KW-1133">Transmembrane helix</keyword>
<evidence type="ECO:0000256" key="16">
    <source>
        <dbReference type="RuleBase" id="RU004336"/>
    </source>
</evidence>
<keyword evidence="17" id="KW-0812">Transmembrane</keyword>
<keyword evidence="5" id="KW-1003">Cell membrane</keyword>
<keyword evidence="6" id="KW-0336">GPI-anchor</keyword>
<evidence type="ECO:0000256" key="9">
    <source>
        <dbReference type="ARBA" id="ARBA00022821"/>
    </source>
</evidence>
<comment type="subcellular location">
    <subcellularLocation>
        <location evidence="2">Cell membrane</location>
        <topology evidence="2">Lipid-anchor</topology>
        <topology evidence="2">GPI-anchor</topology>
    </subcellularLocation>
</comment>
<evidence type="ECO:0000256" key="8">
    <source>
        <dbReference type="ARBA" id="ARBA00022801"/>
    </source>
</evidence>
<keyword evidence="14 16" id="KW-0326">Glycosidase</keyword>
<dbReference type="InterPro" id="IPR044965">
    <property type="entry name" value="Glyco_hydro_17_plant"/>
</dbReference>
<comment type="similarity">
    <text evidence="3 15">Belongs to the glycosyl hydrolase 17 family.</text>
</comment>
<evidence type="ECO:0000256" key="3">
    <source>
        <dbReference type="ARBA" id="ARBA00008773"/>
    </source>
</evidence>
<proteinExistence type="inferred from homology"/>
<dbReference type="EMBL" id="JAUJYN010000006">
    <property type="protein sequence ID" value="KAK1269429.1"/>
    <property type="molecule type" value="Genomic_DNA"/>
</dbReference>
<dbReference type="GO" id="GO:0006952">
    <property type="term" value="P:defense response"/>
    <property type="evidence" value="ECO:0007669"/>
    <property type="project" value="UniProtKB-KW"/>
</dbReference>
<dbReference type="AlphaFoldDB" id="A0AAV9AYH2"/>
<dbReference type="PANTHER" id="PTHR32227">
    <property type="entry name" value="GLUCAN ENDO-1,3-BETA-GLUCOSIDASE BG1-RELATED-RELATED"/>
    <property type="match status" value="1"/>
</dbReference>
<name>A0AAV9AYH2_ACOGR</name>
<reference evidence="19" key="1">
    <citation type="journal article" date="2023" name="Nat. Commun.">
        <title>Diploid and tetraploid genomes of Acorus and the evolution of monocots.</title>
        <authorList>
            <person name="Ma L."/>
            <person name="Liu K.W."/>
            <person name="Li Z."/>
            <person name="Hsiao Y.Y."/>
            <person name="Qi Y."/>
            <person name="Fu T."/>
            <person name="Tang G.D."/>
            <person name="Zhang D."/>
            <person name="Sun W.H."/>
            <person name="Liu D.K."/>
            <person name="Li Y."/>
            <person name="Chen G.Z."/>
            <person name="Liu X.D."/>
            <person name="Liao X.Y."/>
            <person name="Jiang Y.T."/>
            <person name="Yu X."/>
            <person name="Hao Y."/>
            <person name="Huang J."/>
            <person name="Zhao X.W."/>
            <person name="Ke S."/>
            <person name="Chen Y.Y."/>
            <person name="Wu W.L."/>
            <person name="Hsu J.L."/>
            <person name="Lin Y.F."/>
            <person name="Huang M.D."/>
            <person name="Li C.Y."/>
            <person name="Huang L."/>
            <person name="Wang Z.W."/>
            <person name="Zhao X."/>
            <person name="Zhong W.Y."/>
            <person name="Peng D.H."/>
            <person name="Ahmad S."/>
            <person name="Lan S."/>
            <person name="Zhang J.S."/>
            <person name="Tsai W.C."/>
            <person name="Van de Peer Y."/>
            <person name="Liu Z.J."/>
        </authorList>
    </citation>
    <scope>NUCLEOTIDE SEQUENCE</scope>
    <source>
        <strain evidence="19">SCP</strain>
    </source>
</reference>
<dbReference type="GO" id="GO:0098552">
    <property type="term" value="C:side of membrane"/>
    <property type="evidence" value="ECO:0007669"/>
    <property type="project" value="UniProtKB-KW"/>
</dbReference>
<evidence type="ECO:0000256" key="1">
    <source>
        <dbReference type="ARBA" id="ARBA00000382"/>
    </source>
</evidence>
<comment type="caution">
    <text evidence="19">The sequence shown here is derived from an EMBL/GenBank/DDBJ whole genome shotgun (WGS) entry which is preliminary data.</text>
</comment>
<keyword evidence="9" id="KW-0611">Plant defense</keyword>
<dbReference type="InterPro" id="IPR000490">
    <property type="entry name" value="Glyco_hydro_17"/>
</dbReference>
<evidence type="ECO:0000256" key="4">
    <source>
        <dbReference type="ARBA" id="ARBA00012780"/>
    </source>
</evidence>
<evidence type="ECO:0000256" key="15">
    <source>
        <dbReference type="RuleBase" id="RU004335"/>
    </source>
</evidence>
<evidence type="ECO:0000256" key="10">
    <source>
        <dbReference type="ARBA" id="ARBA00023136"/>
    </source>
</evidence>
<dbReference type="Gene3D" id="1.20.58.1040">
    <property type="match status" value="1"/>
</dbReference>
<evidence type="ECO:0000256" key="6">
    <source>
        <dbReference type="ARBA" id="ARBA00022622"/>
    </source>
</evidence>
<keyword evidence="7" id="KW-0732">Signal</keyword>
<dbReference type="SMART" id="SM00768">
    <property type="entry name" value="X8"/>
    <property type="match status" value="1"/>
</dbReference>
<dbReference type="SUPFAM" id="SSF51445">
    <property type="entry name" value="(Trans)glycosidases"/>
    <property type="match status" value="1"/>
</dbReference>
<dbReference type="GO" id="GO:0005975">
    <property type="term" value="P:carbohydrate metabolic process"/>
    <property type="evidence" value="ECO:0007669"/>
    <property type="project" value="InterPro"/>
</dbReference>
<dbReference type="Proteomes" id="UP001179952">
    <property type="component" value="Unassembled WGS sequence"/>
</dbReference>
<organism evidence="19 20">
    <name type="scientific">Acorus gramineus</name>
    <name type="common">Dwarf sweet flag</name>
    <dbReference type="NCBI Taxonomy" id="55184"/>
    <lineage>
        <taxon>Eukaryota</taxon>
        <taxon>Viridiplantae</taxon>
        <taxon>Streptophyta</taxon>
        <taxon>Embryophyta</taxon>
        <taxon>Tracheophyta</taxon>
        <taxon>Spermatophyta</taxon>
        <taxon>Magnoliopsida</taxon>
        <taxon>Liliopsida</taxon>
        <taxon>Acoraceae</taxon>
        <taxon>Acorus</taxon>
    </lineage>
</organism>
<evidence type="ECO:0000259" key="18">
    <source>
        <dbReference type="SMART" id="SM00768"/>
    </source>
</evidence>
<keyword evidence="12" id="KW-0325">Glycoprotein</keyword>
<evidence type="ECO:0000313" key="19">
    <source>
        <dbReference type="EMBL" id="KAK1269429.1"/>
    </source>
</evidence>
<dbReference type="Pfam" id="PF00332">
    <property type="entry name" value="Glyco_hydro_17"/>
    <property type="match status" value="1"/>
</dbReference>
<keyword evidence="11" id="KW-1015">Disulfide bond</keyword>